<keyword evidence="2" id="KW-1185">Reference proteome</keyword>
<reference evidence="1 2" key="1">
    <citation type="submission" date="2024-08" db="EMBL/GenBank/DDBJ databases">
        <authorList>
            <person name="Lu H."/>
        </authorList>
    </citation>
    <scope>NUCLEOTIDE SEQUENCE [LARGE SCALE GENOMIC DNA]</scope>
    <source>
        <strain evidence="1 2">BYS87W</strain>
    </source>
</reference>
<sequence length="400" mass="42724">MKPGLARWTRWGSLLLVLVLLASLAVQVLRPGATRAPIVIGLLLARSGQALPQDAPLAAATRRVVAELNASGGLLGRPVQLLEEDTQGDARRAASAAQRLIREQGAVALFGCGSAECRDAVRPVVEGLGHLLFYPLAHEGLSISPHIVYTGALPNQQVLPALSWAMERFGPRVFVSAVGDVEGERLRQVLQEFVRLRGGQWTGAVVVAPGQRDFEPAILAAQRARPDVVVSLLRGTAHRQWVDQSLAMQLGGVPLLALRAREADLRGQDGGRMREQFTAWSYLSAPAGEPPGTGSDDEAASAALAVQLWAAAVRDGGSVRTDAVAAHVLLQSVPGPQGVAALDARSRHLWRALRIAQVAPDGGLDEVAHWPRYIRPEPWPSFRSVDAWRALLASPQRGAP</sequence>
<name>A0ABW7GXH8_9BURK</name>
<dbReference type="PANTHER" id="PTHR47628:SF1">
    <property type="entry name" value="ALIPHATIC AMIDASE EXPRESSION-REGULATING PROTEIN"/>
    <property type="match status" value="1"/>
</dbReference>
<gene>
    <name evidence="1" type="ORF">ACG01O_08710</name>
</gene>
<protein>
    <submittedName>
        <fullName evidence="1">Transporter substrate-binding protein</fullName>
    </submittedName>
</protein>
<evidence type="ECO:0000313" key="2">
    <source>
        <dbReference type="Proteomes" id="UP001606303"/>
    </source>
</evidence>
<accession>A0ABW7GXH8</accession>
<dbReference type="RefSeq" id="WP_394383576.1">
    <property type="nucleotide sequence ID" value="NZ_JBIGIB010000002.1"/>
</dbReference>
<organism evidence="1 2">
    <name type="scientific">Pelomonas baiyunensis</name>
    <dbReference type="NCBI Taxonomy" id="3299026"/>
    <lineage>
        <taxon>Bacteria</taxon>
        <taxon>Pseudomonadati</taxon>
        <taxon>Pseudomonadota</taxon>
        <taxon>Betaproteobacteria</taxon>
        <taxon>Burkholderiales</taxon>
        <taxon>Sphaerotilaceae</taxon>
        <taxon>Roseateles</taxon>
    </lineage>
</organism>
<proteinExistence type="predicted"/>
<dbReference type="SUPFAM" id="SSF53822">
    <property type="entry name" value="Periplasmic binding protein-like I"/>
    <property type="match status" value="1"/>
</dbReference>
<dbReference type="EMBL" id="JBIGIB010000002">
    <property type="protein sequence ID" value="MFG6466684.1"/>
    <property type="molecule type" value="Genomic_DNA"/>
</dbReference>
<dbReference type="Pfam" id="PF13433">
    <property type="entry name" value="Peripla_BP_5"/>
    <property type="match status" value="1"/>
</dbReference>
<comment type="caution">
    <text evidence="1">The sequence shown here is derived from an EMBL/GenBank/DDBJ whole genome shotgun (WGS) entry which is preliminary data.</text>
</comment>
<evidence type="ECO:0000313" key="1">
    <source>
        <dbReference type="EMBL" id="MFG6466684.1"/>
    </source>
</evidence>
<dbReference type="Proteomes" id="UP001606303">
    <property type="component" value="Unassembled WGS sequence"/>
</dbReference>
<dbReference type="Gene3D" id="3.40.50.2300">
    <property type="match status" value="2"/>
</dbReference>
<dbReference type="PANTHER" id="PTHR47628">
    <property type="match status" value="1"/>
</dbReference>
<dbReference type="InterPro" id="IPR028082">
    <property type="entry name" value="Peripla_BP_I"/>
</dbReference>